<gene>
    <name evidence="1" type="ORF">GBF38_011023</name>
</gene>
<comment type="caution">
    <text evidence="1">The sequence shown here is derived from an EMBL/GenBank/DDBJ whole genome shotgun (WGS) entry which is preliminary data.</text>
</comment>
<name>A0ACB7ETE3_NIBAL</name>
<evidence type="ECO:0000313" key="2">
    <source>
        <dbReference type="Proteomes" id="UP000805704"/>
    </source>
</evidence>
<keyword evidence="2" id="KW-1185">Reference proteome</keyword>
<accession>A0ACB7ETE3</accession>
<reference evidence="1" key="1">
    <citation type="submission" date="2020-04" db="EMBL/GenBank/DDBJ databases">
        <title>A chromosome-scale assembly and high-density genetic map of the yellow drum (Nibea albiflora) genome.</title>
        <authorList>
            <person name="Xu D."/>
            <person name="Zhang W."/>
            <person name="Chen R."/>
            <person name="Tan P."/>
            <person name="Wang L."/>
            <person name="Song H."/>
            <person name="Tian L."/>
            <person name="Zhu Q."/>
            <person name="Wang B."/>
        </authorList>
    </citation>
    <scope>NUCLEOTIDE SEQUENCE</scope>
    <source>
        <strain evidence="1">ZJHYS-2018</strain>
    </source>
</reference>
<organism evidence="1 2">
    <name type="scientific">Nibea albiflora</name>
    <name type="common">Yellow drum</name>
    <name type="synonym">Corvina albiflora</name>
    <dbReference type="NCBI Taxonomy" id="240163"/>
    <lineage>
        <taxon>Eukaryota</taxon>
        <taxon>Metazoa</taxon>
        <taxon>Chordata</taxon>
        <taxon>Craniata</taxon>
        <taxon>Vertebrata</taxon>
        <taxon>Euteleostomi</taxon>
        <taxon>Actinopterygii</taxon>
        <taxon>Neopterygii</taxon>
        <taxon>Teleostei</taxon>
        <taxon>Neoteleostei</taxon>
        <taxon>Acanthomorphata</taxon>
        <taxon>Eupercaria</taxon>
        <taxon>Sciaenidae</taxon>
        <taxon>Nibea</taxon>
    </lineage>
</organism>
<dbReference type="Proteomes" id="UP000805704">
    <property type="component" value="Chromosome 23"/>
</dbReference>
<sequence length="66" mass="7173">MVVYSDGHDVVLRGGVMWSLTGEEREADNLVELQQPLLSLCALACPNEGKDPKRQTPLPPTPAAEE</sequence>
<evidence type="ECO:0000313" key="1">
    <source>
        <dbReference type="EMBL" id="KAG8005116.1"/>
    </source>
</evidence>
<protein>
    <submittedName>
        <fullName evidence="1">Uncharacterized protein</fullName>
    </submittedName>
</protein>
<dbReference type="EMBL" id="CM024811">
    <property type="protein sequence ID" value="KAG8005116.1"/>
    <property type="molecule type" value="Genomic_DNA"/>
</dbReference>
<proteinExistence type="predicted"/>